<evidence type="ECO:0000256" key="3">
    <source>
        <dbReference type="ARBA" id="ARBA00022692"/>
    </source>
</evidence>
<feature type="transmembrane region" description="Helical" evidence="6">
    <location>
        <begin position="261"/>
        <end position="286"/>
    </location>
</feature>
<keyword evidence="2" id="KW-1003">Cell membrane</keyword>
<comment type="subcellular location">
    <subcellularLocation>
        <location evidence="1">Cell membrane</location>
        <topology evidence="1">Multi-pass membrane protein</topology>
    </subcellularLocation>
</comment>
<evidence type="ECO:0000256" key="5">
    <source>
        <dbReference type="ARBA" id="ARBA00023136"/>
    </source>
</evidence>
<feature type="transmembrane region" description="Helical" evidence="6">
    <location>
        <begin position="298"/>
        <end position="321"/>
    </location>
</feature>
<feature type="transmembrane region" description="Helical" evidence="6">
    <location>
        <begin position="17"/>
        <end position="35"/>
    </location>
</feature>
<feature type="transmembrane region" description="Helical" evidence="6">
    <location>
        <begin position="224"/>
        <end position="249"/>
    </location>
</feature>
<evidence type="ECO:0000313" key="8">
    <source>
        <dbReference type="Proteomes" id="UP001595898"/>
    </source>
</evidence>
<dbReference type="Proteomes" id="UP001595898">
    <property type="component" value="Unassembled WGS sequence"/>
</dbReference>
<name>A0ABD5PIY8_9EURY</name>
<keyword evidence="3 6" id="KW-0812">Transmembrane</keyword>
<keyword evidence="5 6" id="KW-0472">Membrane</keyword>
<dbReference type="PANTHER" id="PTHR30482:SF17">
    <property type="entry name" value="ABC TRANSPORTER ATP-BINDING PROTEIN"/>
    <property type="match status" value="1"/>
</dbReference>
<evidence type="ECO:0000256" key="1">
    <source>
        <dbReference type="ARBA" id="ARBA00004651"/>
    </source>
</evidence>
<feature type="transmembrane region" description="Helical" evidence="6">
    <location>
        <begin position="97"/>
        <end position="121"/>
    </location>
</feature>
<organism evidence="7 8">
    <name type="scientific">Halosolutus amylolyticus</name>
    <dbReference type="NCBI Taxonomy" id="2932267"/>
    <lineage>
        <taxon>Archaea</taxon>
        <taxon>Methanobacteriati</taxon>
        <taxon>Methanobacteriota</taxon>
        <taxon>Stenosarchaea group</taxon>
        <taxon>Halobacteria</taxon>
        <taxon>Halobacteriales</taxon>
        <taxon>Natrialbaceae</taxon>
        <taxon>Halosolutus</taxon>
    </lineage>
</organism>
<sequence length="339" mass="37089">MSTSLTKMYIDTSSREIQVLSIGVLIALLLLPQFLTSYQTRLATAFLILLLFVVSYDLLIGYAGVLSFGHALPYGIGAYFLGLSLQGRLPFLAEGQLSFLAAVVIALIAVLLVMLVTGALALRTNGIYFAMVTLAFAQIGYIMMVELDSVTDGENGLFISFPDVFGYSLANVGNVYYLSLVCVVISYLLIRHLVKTPFGLVLRSIRQNEERAQFIGLDAYRFQLAAYTISGLFAGIAGMLFAISNTFITPDMLYWETSGDAIMMAIIGGIGTLWGPALGVAVTFVLEEVLSGMFLTAWPVFIGIFFVLVVMFIPGGLAGIIQNWRRTISIDDLKRRIER</sequence>
<accession>A0ABD5PIY8</accession>
<dbReference type="EMBL" id="JBHSFA010000001">
    <property type="protein sequence ID" value="MFC4540367.1"/>
    <property type="molecule type" value="Genomic_DNA"/>
</dbReference>
<evidence type="ECO:0000313" key="7">
    <source>
        <dbReference type="EMBL" id="MFC4540367.1"/>
    </source>
</evidence>
<evidence type="ECO:0000256" key="6">
    <source>
        <dbReference type="SAM" id="Phobius"/>
    </source>
</evidence>
<dbReference type="InterPro" id="IPR043428">
    <property type="entry name" value="LivM-like"/>
</dbReference>
<dbReference type="PANTHER" id="PTHR30482">
    <property type="entry name" value="HIGH-AFFINITY BRANCHED-CHAIN AMINO ACID TRANSPORT SYSTEM PERMEASE"/>
    <property type="match status" value="1"/>
</dbReference>
<keyword evidence="8" id="KW-1185">Reference proteome</keyword>
<dbReference type="CDD" id="cd06581">
    <property type="entry name" value="TM_PBP1_LivM_like"/>
    <property type="match status" value="1"/>
</dbReference>
<feature type="transmembrane region" description="Helical" evidence="6">
    <location>
        <begin position="164"/>
        <end position="190"/>
    </location>
</feature>
<proteinExistence type="predicted"/>
<dbReference type="GO" id="GO:0005886">
    <property type="term" value="C:plasma membrane"/>
    <property type="evidence" value="ECO:0007669"/>
    <property type="project" value="UniProtKB-SubCell"/>
</dbReference>
<dbReference type="InterPro" id="IPR001851">
    <property type="entry name" value="ABC_transp_permease"/>
</dbReference>
<dbReference type="Pfam" id="PF02653">
    <property type="entry name" value="BPD_transp_2"/>
    <property type="match status" value="1"/>
</dbReference>
<reference evidence="7 8" key="1">
    <citation type="journal article" date="2019" name="Int. J. Syst. Evol. Microbiol.">
        <title>The Global Catalogue of Microorganisms (GCM) 10K type strain sequencing project: providing services to taxonomists for standard genome sequencing and annotation.</title>
        <authorList>
            <consortium name="The Broad Institute Genomics Platform"/>
            <consortium name="The Broad Institute Genome Sequencing Center for Infectious Disease"/>
            <person name="Wu L."/>
            <person name="Ma J."/>
        </authorList>
    </citation>
    <scope>NUCLEOTIDE SEQUENCE [LARGE SCALE GENOMIC DNA]</scope>
    <source>
        <strain evidence="7 8">WLHS5</strain>
    </source>
</reference>
<gene>
    <name evidence="7" type="ORF">ACFO5R_00230</name>
</gene>
<feature type="transmembrane region" description="Helical" evidence="6">
    <location>
        <begin position="68"/>
        <end position="85"/>
    </location>
</feature>
<comment type="caution">
    <text evidence="7">The sequence shown here is derived from an EMBL/GenBank/DDBJ whole genome shotgun (WGS) entry which is preliminary data.</text>
</comment>
<keyword evidence="4 6" id="KW-1133">Transmembrane helix</keyword>
<evidence type="ECO:0000256" key="4">
    <source>
        <dbReference type="ARBA" id="ARBA00022989"/>
    </source>
</evidence>
<dbReference type="RefSeq" id="WP_250142412.1">
    <property type="nucleotide sequence ID" value="NZ_JALIQP010000007.1"/>
</dbReference>
<dbReference type="AlphaFoldDB" id="A0ABD5PIY8"/>
<protein>
    <submittedName>
        <fullName evidence="7">Branched-chain amino acid ABC transporter permease</fullName>
    </submittedName>
</protein>
<feature type="transmembrane region" description="Helical" evidence="6">
    <location>
        <begin position="42"/>
        <end position="62"/>
    </location>
</feature>
<feature type="transmembrane region" description="Helical" evidence="6">
    <location>
        <begin position="127"/>
        <end position="144"/>
    </location>
</feature>
<evidence type="ECO:0000256" key="2">
    <source>
        <dbReference type="ARBA" id="ARBA00022475"/>
    </source>
</evidence>